<dbReference type="Proteomes" id="UP000199052">
    <property type="component" value="Unassembled WGS sequence"/>
</dbReference>
<dbReference type="InterPro" id="IPR054566">
    <property type="entry name" value="ManC/GMP-like_b-helix"/>
</dbReference>
<dbReference type="InterPro" id="IPR029044">
    <property type="entry name" value="Nucleotide-diphossugar_trans"/>
</dbReference>
<name>A0A1I2KSR0_9ACTN</name>
<dbReference type="Pfam" id="PF00483">
    <property type="entry name" value="NTP_transferase"/>
    <property type="match status" value="1"/>
</dbReference>
<dbReference type="Pfam" id="PF22640">
    <property type="entry name" value="ManC_GMP_beta-helix"/>
    <property type="match status" value="1"/>
</dbReference>
<dbReference type="Gene3D" id="3.90.550.10">
    <property type="entry name" value="Spore Coat Polysaccharide Biosynthesis Protein SpsA, Chain A"/>
    <property type="match status" value="1"/>
</dbReference>
<gene>
    <name evidence="3" type="ORF">FHR37_003393</name>
    <name evidence="4" type="ORF">SAMN05421678_101399</name>
</gene>
<proteinExistence type="predicted"/>
<feature type="domain" description="Nucleotidyl transferase" evidence="1">
    <location>
        <begin position="4"/>
        <end position="296"/>
    </location>
</feature>
<dbReference type="EMBL" id="JACBZA010000001">
    <property type="protein sequence ID" value="NYH84542.1"/>
    <property type="molecule type" value="Genomic_DNA"/>
</dbReference>
<dbReference type="GO" id="GO:0009298">
    <property type="term" value="P:GDP-mannose biosynthetic process"/>
    <property type="evidence" value="ECO:0007669"/>
    <property type="project" value="TreeGrafter"/>
</dbReference>
<dbReference type="RefSeq" id="WP_092880426.1">
    <property type="nucleotide sequence ID" value="NZ_FOOI01000001.1"/>
</dbReference>
<dbReference type="EMBL" id="FOOI01000001">
    <property type="protein sequence ID" value="SFF68131.1"/>
    <property type="molecule type" value="Genomic_DNA"/>
</dbReference>
<keyword evidence="6" id="KW-1185">Reference proteome</keyword>
<evidence type="ECO:0000259" key="1">
    <source>
        <dbReference type="Pfam" id="PF00483"/>
    </source>
</evidence>
<dbReference type="InterPro" id="IPR049577">
    <property type="entry name" value="GMPP_N"/>
</dbReference>
<reference evidence="3 6" key="2">
    <citation type="submission" date="2020-07" db="EMBL/GenBank/DDBJ databases">
        <title>Sequencing the genomes of 1000 actinobacteria strains.</title>
        <authorList>
            <person name="Klenk H.-P."/>
        </authorList>
    </citation>
    <scope>NUCLEOTIDE SEQUENCE [LARGE SCALE GENOMIC DNA]</scope>
    <source>
        <strain evidence="3 6">DSM 45117</strain>
    </source>
</reference>
<dbReference type="STRING" id="504797.SAMN05421678_101399"/>
<dbReference type="InterPro" id="IPR005835">
    <property type="entry name" value="NTP_transferase_dom"/>
</dbReference>
<feature type="domain" description="MannoseP isomerase/GMP-like beta-helix" evidence="2">
    <location>
        <begin position="311"/>
        <end position="363"/>
    </location>
</feature>
<sequence>MRYAVINAGGTGTRLWPLSRASFPKQLLSVRGGKSLLRLAYERLEGFVPTERIFVCAGTAHQQAIMDHLPELPEENFLGEPVGRDTANAIGLACAVIVERDPDAVAAFVTSDHVIEPIESFREALGTAFDTVEAHPHMLATFGVPPTSAHTGLGYIERADPLPDAPRGAGPGGGPAVFGVTAFTEKPDAATAQAYVAGGRHLWNSGMFVWRADTLLTQLHRHLPGAYDGVTRIAKAWDTPERTTVAEKAYAELPKISIDYAVMEPAARGEDDARVVVVPMAVDWIDVGAWPALARTLANDPAHNASNAVTVLVDSEGNIVVSDDPEHLVATVGLRDTIVVHTPDVTMVCPKNDAERVKDLVARVRQTHGDRYA</sequence>
<evidence type="ECO:0000313" key="6">
    <source>
        <dbReference type="Proteomes" id="UP000533017"/>
    </source>
</evidence>
<dbReference type="AlphaFoldDB" id="A0A1I2KSR0"/>
<dbReference type="GO" id="GO:0004475">
    <property type="term" value="F:mannose-1-phosphate guanylyltransferase (GTP) activity"/>
    <property type="evidence" value="ECO:0007669"/>
    <property type="project" value="UniProtKB-EC"/>
</dbReference>
<dbReference type="PANTHER" id="PTHR46390:SF1">
    <property type="entry name" value="MANNOSE-1-PHOSPHATE GUANYLYLTRANSFERASE"/>
    <property type="match status" value="1"/>
</dbReference>
<protein>
    <submittedName>
        <fullName evidence="4">Mannose-1-phosphate guanylyltransferase</fullName>
        <ecNumber evidence="3">2.7.7.13</ecNumber>
    </submittedName>
</protein>
<dbReference type="OrthoDB" id="9806359at2"/>
<evidence type="ECO:0000313" key="4">
    <source>
        <dbReference type="EMBL" id="SFF68131.1"/>
    </source>
</evidence>
<dbReference type="PANTHER" id="PTHR46390">
    <property type="entry name" value="MANNOSE-1-PHOSPHATE GUANYLYLTRANSFERASE"/>
    <property type="match status" value="1"/>
</dbReference>
<accession>A0A1I2KSR0</accession>
<evidence type="ECO:0000259" key="2">
    <source>
        <dbReference type="Pfam" id="PF22640"/>
    </source>
</evidence>
<evidence type="ECO:0000313" key="5">
    <source>
        <dbReference type="Proteomes" id="UP000199052"/>
    </source>
</evidence>
<dbReference type="SUPFAM" id="SSF159283">
    <property type="entry name" value="Guanosine diphospho-D-mannose pyrophosphorylase/mannose-6-phosphate isomerase linker domain"/>
    <property type="match status" value="1"/>
</dbReference>
<reference evidence="4 5" key="1">
    <citation type="submission" date="2016-10" db="EMBL/GenBank/DDBJ databases">
        <authorList>
            <person name="de Groot N.N."/>
        </authorList>
    </citation>
    <scope>NUCLEOTIDE SEQUENCE [LARGE SCALE GENOMIC DNA]</scope>
    <source>
        <strain evidence="4 5">CPCC 202808</strain>
    </source>
</reference>
<evidence type="ECO:0000313" key="3">
    <source>
        <dbReference type="EMBL" id="NYH84542.1"/>
    </source>
</evidence>
<organism evidence="4 5">
    <name type="scientific">Actinopolymorpha cephalotaxi</name>
    <dbReference type="NCBI Taxonomy" id="504797"/>
    <lineage>
        <taxon>Bacteria</taxon>
        <taxon>Bacillati</taxon>
        <taxon>Actinomycetota</taxon>
        <taxon>Actinomycetes</taxon>
        <taxon>Propionibacteriales</taxon>
        <taxon>Actinopolymorphaceae</taxon>
        <taxon>Actinopolymorpha</taxon>
    </lineage>
</organism>
<dbReference type="SUPFAM" id="SSF53448">
    <property type="entry name" value="Nucleotide-diphospho-sugar transferases"/>
    <property type="match status" value="1"/>
</dbReference>
<keyword evidence="4" id="KW-0808">Transferase</keyword>
<dbReference type="InterPro" id="IPR051161">
    <property type="entry name" value="Mannose-6P_isomerase_type2"/>
</dbReference>
<keyword evidence="4" id="KW-0548">Nucleotidyltransferase</keyword>
<dbReference type="Proteomes" id="UP000533017">
    <property type="component" value="Unassembled WGS sequence"/>
</dbReference>
<dbReference type="CDD" id="cd02509">
    <property type="entry name" value="GDP-M1P_Guanylyltransferase"/>
    <property type="match status" value="1"/>
</dbReference>
<dbReference type="EC" id="2.7.7.13" evidence="3"/>